<evidence type="ECO:0000313" key="2">
    <source>
        <dbReference type="Proteomes" id="UP000243459"/>
    </source>
</evidence>
<accession>A0A5P1FDI9</accession>
<name>A0A5P1FDI9_ASPOF</name>
<dbReference type="Gramene" id="ONK74600">
    <property type="protein sequence ID" value="ONK74600"/>
    <property type="gene ID" value="A4U43_C03F8160"/>
</dbReference>
<dbReference type="AlphaFoldDB" id="A0A5P1FDI9"/>
<gene>
    <name evidence="1" type="ORF">A4U43_C03F8160</name>
</gene>
<dbReference type="PANTHER" id="PTHR15131:SF3">
    <property type="entry name" value="SNRNA-ACTIVATING PROTEIN COMPLEX SUBUNIT 1"/>
    <property type="match status" value="1"/>
</dbReference>
<proteinExistence type="predicted"/>
<reference evidence="2" key="1">
    <citation type="journal article" date="2017" name="Nat. Commun.">
        <title>The asparagus genome sheds light on the origin and evolution of a young Y chromosome.</title>
        <authorList>
            <person name="Harkess A."/>
            <person name="Zhou J."/>
            <person name="Xu C."/>
            <person name="Bowers J.E."/>
            <person name="Van der Hulst R."/>
            <person name="Ayyampalayam S."/>
            <person name="Mercati F."/>
            <person name="Riccardi P."/>
            <person name="McKain M.R."/>
            <person name="Kakrana A."/>
            <person name="Tang H."/>
            <person name="Ray J."/>
            <person name="Groenendijk J."/>
            <person name="Arikit S."/>
            <person name="Mathioni S.M."/>
            <person name="Nakano M."/>
            <person name="Shan H."/>
            <person name="Telgmann-Rauber A."/>
            <person name="Kanno A."/>
            <person name="Yue Z."/>
            <person name="Chen H."/>
            <person name="Li W."/>
            <person name="Chen Y."/>
            <person name="Xu X."/>
            <person name="Zhang Y."/>
            <person name="Luo S."/>
            <person name="Chen H."/>
            <person name="Gao J."/>
            <person name="Mao Z."/>
            <person name="Pires J.C."/>
            <person name="Luo M."/>
            <person name="Kudrna D."/>
            <person name="Wing R.A."/>
            <person name="Meyers B.C."/>
            <person name="Yi K."/>
            <person name="Kong H."/>
            <person name="Lavrijsen P."/>
            <person name="Sunseri F."/>
            <person name="Falavigna A."/>
            <person name="Ye Y."/>
            <person name="Leebens-Mack J.H."/>
            <person name="Chen G."/>
        </authorList>
    </citation>
    <scope>NUCLEOTIDE SEQUENCE [LARGE SCALE GENOMIC DNA]</scope>
    <source>
        <strain evidence="2">cv. DH0086</strain>
    </source>
</reference>
<evidence type="ECO:0000313" key="1">
    <source>
        <dbReference type="EMBL" id="ONK74600.1"/>
    </source>
</evidence>
<evidence type="ECO:0008006" key="3">
    <source>
        <dbReference type="Google" id="ProtNLM"/>
    </source>
</evidence>
<dbReference type="GO" id="GO:0042795">
    <property type="term" value="P:snRNA transcription by RNA polymerase II"/>
    <property type="evidence" value="ECO:0007669"/>
    <property type="project" value="TreeGrafter"/>
</dbReference>
<dbReference type="GO" id="GO:0042796">
    <property type="term" value="P:snRNA transcription by RNA polymerase III"/>
    <property type="evidence" value="ECO:0007669"/>
    <property type="project" value="TreeGrafter"/>
</dbReference>
<organism evidence="1 2">
    <name type="scientific">Asparagus officinalis</name>
    <name type="common">Garden asparagus</name>
    <dbReference type="NCBI Taxonomy" id="4686"/>
    <lineage>
        <taxon>Eukaryota</taxon>
        <taxon>Viridiplantae</taxon>
        <taxon>Streptophyta</taxon>
        <taxon>Embryophyta</taxon>
        <taxon>Tracheophyta</taxon>
        <taxon>Spermatophyta</taxon>
        <taxon>Magnoliopsida</taxon>
        <taxon>Liliopsida</taxon>
        <taxon>Asparagales</taxon>
        <taxon>Asparagaceae</taxon>
        <taxon>Asparagoideae</taxon>
        <taxon>Asparagus</taxon>
    </lineage>
</organism>
<dbReference type="Pfam" id="PF09808">
    <property type="entry name" value="SNAPC1"/>
    <property type="match status" value="1"/>
</dbReference>
<dbReference type="GO" id="GO:0043565">
    <property type="term" value="F:sequence-specific DNA binding"/>
    <property type="evidence" value="ECO:0007669"/>
    <property type="project" value="TreeGrafter"/>
</dbReference>
<dbReference type="OrthoDB" id="20127at2759"/>
<protein>
    <recommendedName>
        <fullName evidence="3">Small nuclear RNA activating complex (SNAPc), subunit SNAP43 protein</fullName>
    </recommendedName>
</protein>
<dbReference type="PANTHER" id="PTHR15131">
    <property type="entry name" value="SMALL NUCLEAR RNA ACTIVATING COMPLEX, POLYPEPTIDE 1"/>
    <property type="match status" value="1"/>
</dbReference>
<dbReference type="OMA" id="ADFKRVW"/>
<dbReference type="GO" id="GO:0019185">
    <property type="term" value="C:snRNA-activating protein complex"/>
    <property type="evidence" value="ECO:0007669"/>
    <property type="project" value="TreeGrafter"/>
</dbReference>
<dbReference type="EMBL" id="CM007383">
    <property type="protein sequence ID" value="ONK74600.1"/>
    <property type="molecule type" value="Genomic_DNA"/>
</dbReference>
<sequence length="272" mass="31391">MDLAPFKLDIDELLDDFAKEELMTLADMKKLWAAKKFSYIYEARPRSKSAFFMQSLFAHAIGHMVSEAALSRRLGGLYCLYCLYETQPYKPAFKIYLSLRELKRLKTLVIDAKQSNIGVVTALVKRMLDKNMFLFGFVDIAGGSITQSVEEITKLQNRRVQIAYEKLLSNTRIEEFLHMDLDTELDLEALKKMSAEYAEAKESAIREASETVNVEDIKHIAENKKLVGNMVEDIVKEWDVQKEEFYKQTGISSQKEMVPVDEFEELEQLLNE</sequence>
<dbReference type="Proteomes" id="UP000243459">
    <property type="component" value="Chromosome 3"/>
</dbReference>
<dbReference type="InterPro" id="IPR019188">
    <property type="entry name" value="SNAPC1"/>
</dbReference>
<keyword evidence="2" id="KW-1185">Reference proteome</keyword>